<evidence type="ECO:0000256" key="2">
    <source>
        <dbReference type="ARBA" id="ARBA00022840"/>
    </source>
</evidence>
<dbReference type="PANTHER" id="PTHR32071:SF29">
    <property type="entry name" value="PHOSPHOGLYCERATE TRANSPORT SYSTEM TRANSCRIPTIONAL REGULATORY PROTEIN PGTA"/>
    <property type="match status" value="1"/>
</dbReference>
<keyword evidence="4" id="KW-0804">Transcription</keyword>
<dbReference type="EMBL" id="JABXRI010000001">
    <property type="protein sequence ID" value="MBA8064619.1"/>
    <property type="molecule type" value="Genomic_DNA"/>
</dbReference>
<dbReference type="SUPFAM" id="SSF46689">
    <property type="entry name" value="Homeodomain-like"/>
    <property type="match status" value="1"/>
</dbReference>
<dbReference type="GO" id="GO:0000160">
    <property type="term" value="P:phosphorelay signal transduction system"/>
    <property type="evidence" value="ECO:0007669"/>
    <property type="project" value="InterPro"/>
</dbReference>
<feature type="domain" description="Sigma-54 factor interaction" evidence="6">
    <location>
        <begin position="142"/>
        <end position="341"/>
    </location>
</feature>
<keyword evidence="2" id="KW-0067">ATP-binding</keyword>
<dbReference type="GO" id="GO:0005524">
    <property type="term" value="F:ATP binding"/>
    <property type="evidence" value="ECO:0007669"/>
    <property type="project" value="UniProtKB-KW"/>
</dbReference>
<organism evidence="8 9">
    <name type="scientific">Citrobacter freundii</name>
    <dbReference type="NCBI Taxonomy" id="546"/>
    <lineage>
        <taxon>Bacteria</taxon>
        <taxon>Pseudomonadati</taxon>
        <taxon>Pseudomonadota</taxon>
        <taxon>Gammaproteobacteria</taxon>
        <taxon>Enterobacterales</taxon>
        <taxon>Enterobacteriaceae</taxon>
        <taxon>Citrobacter</taxon>
        <taxon>Citrobacter freundii complex</taxon>
    </lineage>
</organism>
<dbReference type="Pfam" id="PF25601">
    <property type="entry name" value="AAA_lid_14"/>
    <property type="match status" value="1"/>
</dbReference>
<evidence type="ECO:0000313" key="8">
    <source>
        <dbReference type="EMBL" id="MBA8064619.1"/>
    </source>
</evidence>
<evidence type="ECO:0000256" key="4">
    <source>
        <dbReference type="ARBA" id="ARBA00023163"/>
    </source>
</evidence>
<dbReference type="Gene3D" id="3.40.50.2300">
    <property type="match status" value="1"/>
</dbReference>
<dbReference type="Pfam" id="PF00072">
    <property type="entry name" value="Response_reg"/>
    <property type="match status" value="1"/>
</dbReference>
<dbReference type="InterPro" id="IPR001789">
    <property type="entry name" value="Sig_transdc_resp-reg_receiver"/>
</dbReference>
<sequence length="415" mass="47182">MLSDECSVLLIDDDADVLDAYTLLLEQAGYRVLACNNPFDARNLMPADWLGIVLSDVCMPGCSGIDLMTLFHQDDNQLPILLITGHGDVPMAVDAVKKGAWDFLQKPVDPGKLLAQVEDALRQRQSVIARRHYCQQKLQVELVGYSDWATQFRQRLQQLAETDIAVWFYGEPGTGRMTGARYLHQLGRNVHGPFIRADLTSGNAVQLNALIDQAQGGTLVLSHIECLTREQQHHLVQLQSQERRPFRLIGIGETSLVELAATHQIVAELYYCFAMTQIACQPLSLRPDDIEPLFHHYLHKACLRLNHPVPEVDGELLKGMRRRVWLSNVRELANAAELFAVGLLPLAETANPQMHMPEPTPLDRRVEEYERQIITEALNIHQGRINEVAEYLQIPRKKLYLRMRKYGLSKEHYKF</sequence>
<keyword evidence="5" id="KW-0597">Phosphoprotein</keyword>
<dbReference type="CDD" id="cd17549">
    <property type="entry name" value="REC_DctD-like"/>
    <property type="match status" value="1"/>
</dbReference>
<evidence type="ECO:0000256" key="3">
    <source>
        <dbReference type="ARBA" id="ARBA00023015"/>
    </source>
</evidence>
<gene>
    <name evidence="8" type="primary">pgtA</name>
    <name evidence="8" type="ORF">HV077_19985</name>
</gene>
<feature type="domain" description="Response regulatory" evidence="7">
    <location>
        <begin position="7"/>
        <end position="121"/>
    </location>
</feature>
<dbReference type="GO" id="GO:0006355">
    <property type="term" value="P:regulation of DNA-templated transcription"/>
    <property type="evidence" value="ECO:0007669"/>
    <property type="project" value="InterPro"/>
</dbReference>
<keyword evidence="1" id="KW-0547">Nucleotide-binding</keyword>
<evidence type="ECO:0000259" key="6">
    <source>
        <dbReference type="PROSITE" id="PS50045"/>
    </source>
</evidence>
<feature type="modified residue" description="4-aspartylphosphate" evidence="5">
    <location>
        <position position="56"/>
    </location>
</feature>
<evidence type="ECO:0000256" key="1">
    <source>
        <dbReference type="ARBA" id="ARBA00022741"/>
    </source>
</evidence>
<evidence type="ECO:0000259" key="7">
    <source>
        <dbReference type="PROSITE" id="PS50110"/>
    </source>
</evidence>
<reference evidence="8 9" key="1">
    <citation type="submission" date="2020-06" db="EMBL/GenBank/DDBJ databases">
        <title>REHAB project genomes.</title>
        <authorList>
            <person name="Shaw L.P."/>
        </authorList>
    </citation>
    <scope>NUCLEOTIDE SEQUENCE [LARGE SCALE GENOMIC DNA]</scope>
    <source>
        <strain evidence="8 9">RHBSTW-00116</strain>
    </source>
</reference>
<dbReference type="SUPFAM" id="SSF52172">
    <property type="entry name" value="CheY-like"/>
    <property type="match status" value="1"/>
</dbReference>
<dbReference type="InterPro" id="IPR002197">
    <property type="entry name" value="HTH_Fis"/>
</dbReference>
<dbReference type="PROSITE" id="PS50110">
    <property type="entry name" value="RESPONSE_REGULATORY"/>
    <property type="match status" value="1"/>
</dbReference>
<dbReference type="InterPro" id="IPR009057">
    <property type="entry name" value="Homeodomain-like_sf"/>
</dbReference>
<dbReference type="SMART" id="SM00448">
    <property type="entry name" value="REC"/>
    <property type="match status" value="1"/>
</dbReference>
<proteinExistence type="predicted"/>
<dbReference type="Gene3D" id="1.10.8.60">
    <property type="match status" value="1"/>
</dbReference>
<dbReference type="NCBIfam" id="NF047793">
    <property type="entry name" value="ResRegPgtA"/>
    <property type="match status" value="1"/>
</dbReference>
<dbReference type="InterPro" id="IPR002078">
    <property type="entry name" value="Sigma_54_int"/>
</dbReference>
<dbReference type="GO" id="GO:0043565">
    <property type="term" value="F:sequence-specific DNA binding"/>
    <property type="evidence" value="ECO:0007669"/>
    <property type="project" value="InterPro"/>
</dbReference>
<dbReference type="InterPro" id="IPR011006">
    <property type="entry name" value="CheY-like_superfamily"/>
</dbReference>
<protein>
    <submittedName>
        <fullName evidence="8">Two-component system response regulator PgtA</fullName>
    </submittedName>
</protein>
<dbReference type="PANTHER" id="PTHR32071">
    <property type="entry name" value="TRANSCRIPTIONAL REGULATORY PROTEIN"/>
    <property type="match status" value="1"/>
</dbReference>
<dbReference type="Pfam" id="PF14532">
    <property type="entry name" value="Sigma54_activ_2"/>
    <property type="match status" value="1"/>
</dbReference>
<dbReference type="Proteomes" id="UP000591803">
    <property type="component" value="Unassembled WGS sequence"/>
</dbReference>
<accession>A0A7W3D811</accession>
<evidence type="ECO:0000313" key="9">
    <source>
        <dbReference type="Proteomes" id="UP000591803"/>
    </source>
</evidence>
<name>A0A7W3D811_CITFR</name>
<dbReference type="SUPFAM" id="SSF52540">
    <property type="entry name" value="P-loop containing nucleoside triphosphate hydrolases"/>
    <property type="match status" value="1"/>
</dbReference>
<dbReference type="Gene3D" id="3.40.50.300">
    <property type="entry name" value="P-loop containing nucleotide triphosphate hydrolases"/>
    <property type="match status" value="1"/>
</dbReference>
<keyword evidence="3" id="KW-0805">Transcription regulation</keyword>
<comment type="caution">
    <text evidence="8">The sequence shown here is derived from an EMBL/GenBank/DDBJ whole genome shotgun (WGS) entry which is preliminary data.</text>
</comment>
<dbReference type="Gene3D" id="1.10.10.60">
    <property type="entry name" value="Homeodomain-like"/>
    <property type="match status" value="1"/>
</dbReference>
<dbReference type="PROSITE" id="PS50045">
    <property type="entry name" value="SIGMA54_INTERACT_4"/>
    <property type="match status" value="1"/>
</dbReference>
<dbReference type="AlphaFoldDB" id="A0A7W3D811"/>
<evidence type="ECO:0000256" key="5">
    <source>
        <dbReference type="PROSITE-ProRule" id="PRU00169"/>
    </source>
</evidence>
<dbReference type="Pfam" id="PF02954">
    <property type="entry name" value="HTH_8"/>
    <property type="match status" value="1"/>
</dbReference>
<dbReference type="InterPro" id="IPR027417">
    <property type="entry name" value="P-loop_NTPase"/>
</dbReference>
<dbReference type="InterPro" id="IPR058031">
    <property type="entry name" value="AAA_lid_NorR"/>
</dbReference>